<dbReference type="PANTHER" id="PTHR46517:SF1">
    <property type="entry name" value="FRUCTOSE-2,6-BISPHOSPHATASE TIGAR"/>
    <property type="match status" value="1"/>
</dbReference>
<feature type="binding site" evidence="3">
    <location>
        <begin position="8"/>
        <end position="15"/>
    </location>
    <ligand>
        <name>substrate</name>
    </ligand>
</feature>
<proteinExistence type="predicted"/>
<evidence type="ECO:0000256" key="1">
    <source>
        <dbReference type="ARBA" id="ARBA00022801"/>
    </source>
</evidence>
<keyword evidence="1" id="KW-0378">Hydrolase</keyword>
<evidence type="ECO:0000256" key="3">
    <source>
        <dbReference type="PIRSR" id="PIRSR613078-2"/>
    </source>
</evidence>
<feature type="active site" description="Proton donor/acceptor" evidence="2">
    <location>
        <position position="82"/>
    </location>
</feature>
<accession>A0A1R1F2H0</accession>
<dbReference type="Gene3D" id="3.40.50.1240">
    <property type="entry name" value="Phosphoglycerate mutase-like"/>
    <property type="match status" value="1"/>
</dbReference>
<dbReference type="CDD" id="cd07067">
    <property type="entry name" value="HP_PGM_like"/>
    <property type="match status" value="1"/>
</dbReference>
<dbReference type="GO" id="GO:0004331">
    <property type="term" value="F:fructose-2,6-bisphosphate 2-phosphatase activity"/>
    <property type="evidence" value="ECO:0007669"/>
    <property type="project" value="TreeGrafter"/>
</dbReference>
<evidence type="ECO:0000313" key="5">
    <source>
        <dbReference type="Proteomes" id="UP000187172"/>
    </source>
</evidence>
<keyword evidence="5" id="KW-1185">Reference proteome</keyword>
<dbReference type="SUPFAM" id="SSF53254">
    <property type="entry name" value="Phosphoglycerate mutase-like"/>
    <property type="match status" value="1"/>
</dbReference>
<dbReference type="AlphaFoldDB" id="A0A1R1F2H0"/>
<dbReference type="RefSeq" id="WP_076167761.1">
    <property type="nucleotide sequence ID" value="NZ_MRTP01000001.1"/>
</dbReference>
<dbReference type="GO" id="GO:0005829">
    <property type="term" value="C:cytosol"/>
    <property type="evidence" value="ECO:0007669"/>
    <property type="project" value="TreeGrafter"/>
</dbReference>
<feature type="active site" description="Tele-phosphohistidine intermediate" evidence="2">
    <location>
        <position position="9"/>
    </location>
</feature>
<protein>
    <submittedName>
        <fullName evidence="4">Histidine phosphatase family protein</fullName>
    </submittedName>
</protein>
<dbReference type="GO" id="GO:0045820">
    <property type="term" value="P:negative regulation of glycolytic process"/>
    <property type="evidence" value="ECO:0007669"/>
    <property type="project" value="TreeGrafter"/>
</dbReference>
<dbReference type="SMART" id="SM00855">
    <property type="entry name" value="PGAM"/>
    <property type="match status" value="1"/>
</dbReference>
<dbReference type="Pfam" id="PF00300">
    <property type="entry name" value="His_Phos_1"/>
    <property type="match status" value="1"/>
</dbReference>
<evidence type="ECO:0000256" key="2">
    <source>
        <dbReference type="PIRSR" id="PIRSR613078-1"/>
    </source>
</evidence>
<organism evidence="4 5">
    <name type="scientific">Paenibacillus rhizosphaerae</name>
    <dbReference type="NCBI Taxonomy" id="297318"/>
    <lineage>
        <taxon>Bacteria</taxon>
        <taxon>Bacillati</taxon>
        <taxon>Bacillota</taxon>
        <taxon>Bacilli</taxon>
        <taxon>Bacillales</taxon>
        <taxon>Paenibacillaceae</taxon>
        <taxon>Paenibacillus</taxon>
    </lineage>
</organism>
<reference evidence="4 5" key="1">
    <citation type="submission" date="2016-11" db="EMBL/GenBank/DDBJ databases">
        <title>Paenibacillus species isolates.</title>
        <authorList>
            <person name="Beno S.M."/>
        </authorList>
    </citation>
    <scope>NUCLEOTIDE SEQUENCE [LARGE SCALE GENOMIC DNA]</scope>
    <source>
        <strain evidence="4 5">FSL R5-0378</strain>
    </source>
</reference>
<dbReference type="GO" id="GO:0043456">
    <property type="term" value="P:regulation of pentose-phosphate shunt"/>
    <property type="evidence" value="ECO:0007669"/>
    <property type="project" value="TreeGrafter"/>
</dbReference>
<dbReference type="Proteomes" id="UP000187172">
    <property type="component" value="Unassembled WGS sequence"/>
</dbReference>
<comment type="caution">
    <text evidence="4">The sequence shown here is derived from an EMBL/GenBank/DDBJ whole genome shotgun (WGS) entry which is preliminary data.</text>
</comment>
<sequence length="194" mass="21690">MTTIGFVRHGITDWNIERRAQGQTDIPLNETGRAQARALAARLKKERWDAVYASDLSRARETAETIAAALGLTVQVDPRLREIHCGQIEGTVEEDRVLRWGYDWASLDLGIETDDSMIARGMEAVMDICASHPEDRVLVVSHGALIGTLLPVLIPHTDTSEHLHNTSITVIRKIEESWECGLFNCVKHLEQLTI</sequence>
<evidence type="ECO:0000313" key="4">
    <source>
        <dbReference type="EMBL" id="OMF58309.1"/>
    </source>
</evidence>
<gene>
    <name evidence="4" type="ORF">BK138_07160</name>
</gene>
<feature type="binding site" evidence="3">
    <location>
        <position position="58"/>
    </location>
    <ligand>
        <name>substrate</name>
    </ligand>
</feature>
<dbReference type="InterPro" id="IPR051695">
    <property type="entry name" value="Phosphoglycerate_Mutase"/>
</dbReference>
<dbReference type="InterPro" id="IPR029033">
    <property type="entry name" value="His_PPase_superfam"/>
</dbReference>
<name>A0A1R1F2H0_9BACL</name>
<dbReference type="EMBL" id="MRTP01000001">
    <property type="protein sequence ID" value="OMF58309.1"/>
    <property type="molecule type" value="Genomic_DNA"/>
</dbReference>
<dbReference type="STRING" id="297318.BK138_07160"/>
<dbReference type="InterPro" id="IPR013078">
    <property type="entry name" value="His_Pase_superF_clade-1"/>
</dbReference>
<dbReference type="PANTHER" id="PTHR46517">
    <property type="entry name" value="FRUCTOSE-2,6-BISPHOSPHATASE TIGAR"/>
    <property type="match status" value="1"/>
</dbReference>